<dbReference type="RefSeq" id="WP_377612189.1">
    <property type="nucleotide sequence ID" value="NZ_JBHUPA010000016.1"/>
</dbReference>
<dbReference type="Proteomes" id="UP001597560">
    <property type="component" value="Unassembled WGS sequence"/>
</dbReference>
<keyword evidence="2" id="KW-1185">Reference proteome</keyword>
<name>A0ABW6B546_9SPHI</name>
<accession>A0ABW6B546</accession>
<evidence type="ECO:0000313" key="2">
    <source>
        <dbReference type="Proteomes" id="UP001597560"/>
    </source>
</evidence>
<dbReference type="EMBL" id="JBHUPA010000016">
    <property type="protein sequence ID" value="MFD2964052.1"/>
    <property type="molecule type" value="Genomic_DNA"/>
</dbReference>
<evidence type="ECO:0008006" key="3">
    <source>
        <dbReference type="Google" id="ProtNLM"/>
    </source>
</evidence>
<sequence>MNRRSLLKSLGIGTLSSLVLGKSVFAETPSTHLSNGKIAKRSLRFAHLTDVHMQPELDAPKGLASCLHHV</sequence>
<protein>
    <recommendedName>
        <fullName evidence="3">Calcineurin-like phosphoesterase family protein</fullName>
    </recommendedName>
</protein>
<proteinExistence type="predicted"/>
<organism evidence="1 2">
    <name type="scientific">Olivibacter jilunii</name>
    <dbReference type="NCBI Taxonomy" id="985016"/>
    <lineage>
        <taxon>Bacteria</taxon>
        <taxon>Pseudomonadati</taxon>
        <taxon>Bacteroidota</taxon>
        <taxon>Sphingobacteriia</taxon>
        <taxon>Sphingobacteriales</taxon>
        <taxon>Sphingobacteriaceae</taxon>
        <taxon>Olivibacter</taxon>
    </lineage>
</organism>
<reference evidence="2" key="1">
    <citation type="journal article" date="2019" name="Int. J. Syst. Evol. Microbiol.">
        <title>The Global Catalogue of Microorganisms (GCM) 10K type strain sequencing project: providing services to taxonomists for standard genome sequencing and annotation.</title>
        <authorList>
            <consortium name="The Broad Institute Genomics Platform"/>
            <consortium name="The Broad Institute Genome Sequencing Center for Infectious Disease"/>
            <person name="Wu L."/>
            <person name="Ma J."/>
        </authorList>
    </citation>
    <scope>NUCLEOTIDE SEQUENCE [LARGE SCALE GENOMIC DNA]</scope>
    <source>
        <strain evidence="2">KCTC 23098</strain>
    </source>
</reference>
<comment type="caution">
    <text evidence="1">The sequence shown here is derived from an EMBL/GenBank/DDBJ whole genome shotgun (WGS) entry which is preliminary data.</text>
</comment>
<gene>
    <name evidence="1" type="ORF">ACFS6J_19755</name>
</gene>
<evidence type="ECO:0000313" key="1">
    <source>
        <dbReference type="EMBL" id="MFD2964052.1"/>
    </source>
</evidence>